<accession>A0ABS8YPS5</accession>
<organism evidence="1 2">
    <name type="scientific">Paenibacillus profundus</name>
    <dbReference type="NCBI Taxonomy" id="1173085"/>
    <lineage>
        <taxon>Bacteria</taxon>
        <taxon>Bacillati</taxon>
        <taxon>Bacillota</taxon>
        <taxon>Bacilli</taxon>
        <taxon>Bacillales</taxon>
        <taxon>Paenibacillaceae</taxon>
        <taxon>Paenibacillus</taxon>
    </lineage>
</organism>
<comment type="caution">
    <text evidence="1">The sequence shown here is derived from an EMBL/GenBank/DDBJ whole genome shotgun (WGS) entry which is preliminary data.</text>
</comment>
<gene>
    <name evidence="1" type="ORF">LQV63_30520</name>
</gene>
<sequence length="55" mass="6186">MLSKFNSAYFQSAYIRGTLLSYHVPIVTSPPSTIGKREQVSVIILALYQPFHAMI</sequence>
<dbReference type="EMBL" id="JAJNBZ010000059">
    <property type="protein sequence ID" value="MCE5173567.1"/>
    <property type="molecule type" value="Genomic_DNA"/>
</dbReference>
<reference evidence="1 2" key="1">
    <citation type="submission" date="2021-11" db="EMBL/GenBank/DDBJ databases">
        <title>Draft genome sequence of Paenibacillus profundus YoMME, a new Gram-positive bacteria with exoelectrogenic properties.</title>
        <authorList>
            <person name="Hubenova Y."/>
            <person name="Hubenova E."/>
            <person name="Manasiev Y."/>
            <person name="Peykov S."/>
            <person name="Mitov M."/>
        </authorList>
    </citation>
    <scope>NUCLEOTIDE SEQUENCE [LARGE SCALE GENOMIC DNA]</scope>
    <source>
        <strain evidence="1 2">YoMME</strain>
    </source>
</reference>
<evidence type="ECO:0000313" key="1">
    <source>
        <dbReference type="EMBL" id="MCE5173567.1"/>
    </source>
</evidence>
<proteinExistence type="predicted"/>
<dbReference type="Proteomes" id="UP001199916">
    <property type="component" value="Unassembled WGS sequence"/>
</dbReference>
<name>A0ABS8YPS5_9BACL</name>
<evidence type="ECO:0000313" key="2">
    <source>
        <dbReference type="Proteomes" id="UP001199916"/>
    </source>
</evidence>
<keyword evidence="2" id="KW-1185">Reference proteome</keyword>
<protein>
    <submittedName>
        <fullName evidence="1">Uncharacterized protein</fullName>
    </submittedName>
</protein>